<name>A0A224XRW4_9HEMI</name>
<reference evidence="2" key="1">
    <citation type="journal article" date="2018" name="PLoS Negl. Trop. Dis.">
        <title>An insight into the salivary gland and fat body transcriptome of Panstrongylus lignarius (Hemiptera: Heteroptera), the main vector of Chagas disease in Peru.</title>
        <authorList>
            <person name="Nevoa J.C."/>
            <person name="Mendes M.T."/>
            <person name="da Silva M.V."/>
            <person name="Soares S.C."/>
            <person name="Oliveira C.J.F."/>
            <person name="Ribeiro J.M.C."/>
        </authorList>
    </citation>
    <scope>NUCLEOTIDE SEQUENCE</scope>
</reference>
<sequence>MIVERRQNTGLVLSPLILILLHLAILQRPMLLISLPKCRLYRRRPEAALYHRTAHIQNSGQCTGTFLVLLIQNFQLSRVRSDRLAKVS</sequence>
<keyword evidence="1" id="KW-0812">Transmembrane</keyword>
<keyword evidence="1" id="KW-1133">Transmembrane helix</keyword>
<protein>
    <submittedName>
        <fullName evidence="2">Putative secreted protein</fullName>
    </submittedName>
</protein>
<dbReference type="EMBL" id="GFTR01001171">
    <property type="protein sequence ID" value="JAW15255.1"/>
    <property type="molecule type" value="Transcribed_RNA"/>
</dbReference>
<evidence type="ECO:0000313" key="2">
    <source>
        <dbReference type="EMBL" id="JAW15255.1"/>
    </source>
</evidence>
<dbReference type="AlphaFoldDB" id="A0A224XRW4"/>
<proteinExistence type="predicted"/>
<organism evidence="2">
    <name type="scientific">Panstrongylus lignarius</name>
    <dbReference type="NCBI Taxonomy" id="156445"/>
    <lineage>
        <taxon>Eukaryota</taxon>
        <taxon>Metazoa</taxon>
        <taxon>Ecdysozoa</taxon>
        <taxon>Arthropoda</taxon>
        <taxon>Hexapoda</taxon>
        <taxon>Insecta</taxon>
        <taxon>Pterygota</taxon>
        <taxon>Neoptera</taxon>
        <taxon>Paraneoptera</taxon>
        <taxon>Hemiptera</taxon>
        <taxon>Heteroptera</taxon>
        <taxon>Panheteroptera</taxon>
        <taxon>Cimicomorpha</taxon>
        <taxon>Reduviidae</taxon>
        <taxon>Triatominae</taxon>
        <taxon>Panstrongylus</taxon>
    </lineage>
</organism>
<keyword evidence="1" id="KW-0472">Membrane</keyword>
<evidence type="ECO:0000256" key="1">
    <source>
        <dbReference type="SAM" id="Phobius"/>
    </source>
</evidence>
<accession>A0A224XRW4</accession>
<feature type="transmembrane region" description="Helical" evidence="1">
    <location>
        <begin position="12"/>
        <end position="35"/>
    </location>
</feature>